<dbReference type="Gene3D" id="3.40.50.1010">
    <property type="entry name" value="5'-nuclease"/>
    <property type="match status" value="1"/>
</dbReference>
<feature type="domain" description="PIN" evidence="1">
    <location>
        <begin position="56"/>
        <end position="167"/>
    </location>
</feature>
<sequence length="208" mass="24364">MHSGVPATITGHVRCQDRISKNLIDLALPFPYSILGLWRRDRTSTMILRIPMKKTIYLDTTIPSYLFDERESIKTWVDITKKWWAEERQRFDLWISGETAAELRNGDYPRKQEVLAFISEIPLLSLETAIIDIAETYLENYLMPQKLEGDALHLAYASYYNMDFLLTWNCNHLANANKKQHIRIINTRMNLSTPEITTPFQFFTETKT</sequence>
<dbReference type="InterPro" id="IPR029060">
    <property type="entry name" value="PIN-like_dom_sf"/>
</dbReference>
<accession>A0A450X4Y2</accession>
<dbReference type="CDD" id="cd18687">
    <property type="entry name" value="PIN_VapC-like"/>
    <property type="match status" value="1"/>
</dbReference>
<name>A0A450X4Y2_9GAMM</name>
<evidence type="ECO:0000259" key="1">
    <source>
        <dbReference type="Pfam" id="PF01850"/>
    </source>
</evidence>
<protein>
    <submittedName>
        <fullName evidence="2">PIN domain-containing protein</fullName>
    </submittedName>
</protein>
<proteinExistence type="predicted"/>
<dbReference type="EMBL" id="CAADFO010000008">
    <property type="protein sequence ID" value="VFK24382.1"/>
    <property type="molecule type" value="Genomic_DNA"/>
</dbReference>
<gene>
    <name evidence="2" type="ORF">BECKMB1821G_GA0114241_100827</name>
</gene>
<organism evidence="2">
    <name type="scientific">Candidatus Kentrum sp. MB</name>
    <dbReference type="NCBI Taxonomy" id="2138164"/>
    <lineage>
        <taxon>Bacteria</taxon>
        <taxon>Pseudomonadati</taxon>
        <taxon>Pseudomonadota</taxon>
        <taxon>Gammaproteobacteria</taxon>
        <taxon>Candidatus Kentrum</taxon>
    </lineage>
</organism>
<dbReference type="SUPFAM" id="SSF88723">
    <property type="entry name" value="PIN domain-like"/>
    <property type="match status" value="1"/>
</dbReference>
<dbReference type="InterPro" id="IPR002716">
    <property type="entry name" value="PIN_dom"/>
</dbReference>
<evidence type="ECO:0000313" key="2">
    <source>
        <dbReference type="EMBL" id="VFK24382.1"/>
    </source>
</evidence>
<dbReference type="Pfam" id="PF01850">
    <property type="entry name" value="PIN"/>
    <property type="match status" value="1"/>
</dbReference>
<dbReference type="AlphaFoldDB" id="A0A450X4Y2"/>
<reference evidence="2" key="1">
    <citation type="submission" date="2019-02" db="EMBL/GenBank/DDBJ databases">
        <authorList>
            <person name="Gruber-Vodicka R. H."/>
            <person name="Seah K. B. B."/>
        </authorList>
    </citation>
    <scope>NUCLEOTIDE SEQUENCE</scope>
    <source>
        <strain evidence="2">BECK_BZ197</strain>
    </source>
</reference>